<keyword evidence="2" id="KW-1185">Reference proteome</keyword>
<evidence type="ECO:0000313" key="2">
    <source>
        <dbReference type="Proteomes" id="UP001595897"/>
    </source>
</evidence>
<gene>
    <name evidence="1" type="ORF">ACFO4O_00075</name>
</gene>
<dbReference type="Proteomes" id="UP001595897">
    <property type="component" value="Unassembled WGS sequence"/>
</dbReference>
<name>A0ABV9LRV8_9ALTE</name>
<reference evidence="2" key="1">
    <citation type="journal article" date="2019" name="Int. J. Syst. Evol. Microbiol.">
        <title>The Global Catalogue of Microorganisms (GCM) 10K type strain sequencing project: providing services to taxonomists for standard genome sequencing and annotation.</title>
        <authorList>
            <consortium name="The Broad Institute Genomics Platform"/>
            <consortium name="The Broad Institute Genome Sequencing Center for Infectious Disease"/>
            <person name="Wu L."/>
            <person name="Ma J."/>
        </authorList>
    </citation>
    <scope>NUCLEOTIDE SEQUENCE [LARGE SCALE GENOMIC DNA]</scope>
    <source>
        <strain evidence="2">KACC 12507</strain>
    </source>
</reference>
<comment type="caution">
    <text evidence="1">The sequence shown here is derived from an EMBL/GenBank/DDBJ whole genome shotgun (WGS) entry which is preliminary data.</text>
</comment>
<evidence type="ECO:0000313" key="1">
    <source>
        <dbReference type="EMBL" id="MFC4698555.1"/>
    </source>
</evidence>
<dbReference type="RefSeq" id="WP_382405142.1">
    <property type="nucleotide sequence ID" value="NZ_JBHSGU010000001.1"/>
</dbReference>
<organism evidence="1 2">
    <name type="scientific">Glaciecola siphonariae</name>
    <dbReference type="NCBI Taxonomy" id="521012"/>
    <lineage>
        <taxon>Bacteria</taxon>
        <taxon>Pseudomonadati</taxon>
        <taxon>Pseudomonadota</taxon>
        <taxon>Gammaproteobacteria</taxon>
        <taxon>Alteromonadales</taxon>
        <taxon>Alteromonadaceae</taxon>
        <taxon>Glaciecola</taxon>
    </lineage>
</organism>
<sequence length="73" mass="8393">MTLDIRGSKKTTRISDNRFIVFEELLSNAIDSYLIRKNETPNIPPLDVRFQIDLYTSDMFAKDSIGVQLIDKA</sequence>
<protein>
    <submittedName>
        <fullName evidence="1">Uncharacterized protein</fullName>
    </submittedName>
</protein>
<accession>A0ABV9LRV8</accession>
<proteinExistence type="predicted"/>
<dbReference type="EMBL" id="JBHSGU010000001">
    <property type="protein sequence ID" value="MFC4698555.1"/>
    <property type="molecule type" value="Genomic_DNA"/>
</dbReference>